<dbReference type="GeneID" id="38279520"/>
<protein>
    <submittedName>
        <fullName evidence="1">Uncharacterized protein</fullName>
    </submittedName>
</protein>
<proteinExistence type="predicted"/>
<dbReference type="EMBL" id="MH591111">
    <property type="protein sequence ID" value="AYC65591.1"/>
    <property type="molecule type" value="Genomic_DNA"/>
</dbReference>
<gene>
    <name evidence="1" type="primary">orf115</name>
</gene>
<dbReference type="AlphaFoldDB" id="A0A386B1K4"/>
<dbReference type="RefSeq" id="YP_009519608.1">
    <property type="nucleotide sequence ID" value="NC_039527.1"/>
</dbReference>
<name>A0A386B1K4_9CHLO</name>
<keyword evidence="1" id="KW-0934">Plastid</keyword>
<reference evidence="1" key="2">
    <citation type="journal article" date="2019" name="Mol. Phylogenet. Evol.">
        <title>Reassessment of the classification of bryopsidales (chlorophyta) based on chloroplast phylogenomic analyses.</title>
        <authorList>
            <person name="Cremen M.C."/>
            <person name="Leliaert F."/>
            <person name="West J."/>
            <person name="Lam D.W."/>
            <person name="Shimada S."/>
            <person name="Lopez-Bautista J.M."/>
            <person name="Verbruggen H."/>
        </authorList>
    </citation>
    <scope>NUCLEOTIDE SEQUENCE</scope>
</reference>
<geneLocation type="chloroplast" evidence="1"/>
<evidence type="ECO:0000313" key="1">
    <source>
        <dbReference type="EMBL" id="AYC65591.1"/>
    </source>
</evidence>
<organism evidence="1">
    <name type="scientific">Glaukea argentea</name>
    <dbReference type="NCBI Taxonomy" id="2894057"/>
    <lineage>
        <taxon>Eukaryota</taxon>
        <taxon>Viridiplantae</taxon>
        <taxon>Chlorophyta</taxon>
        <taxon>core chlorophytes</taxon>
        <taxon>Ulvophyceae</taxon>
        <taxon>TCBD clade</taxon>
        <taxon>Bryopsidales</taxon>
        <taxon>Halimedineae</taxon>
        <taxon>Halimedaceae</taxon>
        <taxon>Udoteae</taxon>
        <taxon>Glaukea</taxon>
    </lineage>
</organism>
<accession>A0A386B1K4</accession>
<reference evidence="1" key="1">
    <citation type="submission" date="2018-07" db="EMBL/GenBank/DDBJ databases">
        <authorList>
            <person name="Quirk P.G."/>
            <person name="Krulwich T.A."/>
        </authorList>
    </citation>
    <scope>NUCLEOTIDE SEQUENCE</scope>
</reference>
<sequence>MVYFLDLSVLTESSIKLPIGLSQTIIFRPVEPVWPLVNSQAVVSFNIEQQLKYLKLNLQLYRKVLRISPEAMTPIQNFRCKTSLPVFATPNVEIYGNSQHIAVTSTVFNKSLSKR</sequence>
<keyword evidence="1" id="KW-0150">Chloroplast</keyword>